<dbReference type="PANTHER" id="PTHR14517">
    <property type="entry name" value="RIB43A-RELATED"/>
    <property type="match status" value="1"/>
</dbReference>
<protein>
    <submittedName>
        <fullName evidence="12">RIB43A-like with coiled-coils protein 2 isoform X1</fullName>
    </submittedName>
</protein>
<dbReference type="CTD" id="26150"/>
<evidence type="ECO:0000256" key="4">
    <source>
        <dbReference type="ARBA" id="ARBA00022846"/>
    </source>
</evidence>
<evidence type="ECO:0000313" key="11">
    <source>
        <dbReference type="Proteomes" id="UP000286641"/>
    </source>
</evidence>
<evidence type="ECO:0000256" key="7">
    <source>
        <dbReference type="ARBA" id="ARBA00023212"/>
    </source>
</evidence>
<keyword evidence="3" id="KW-0963">Cytoplasm</keyword>
<name>A0A3Q7Q5U9_CALUR</name>
<keyword evidence="4" id="KW-0282">Flagellum</keyword>
<evidence type="ECO:0000256" key="8">
    <source>
        <dbReference type="ARBA" id="ARBA00023273"/>
    </source>
</evidence>
<keyword evidence="7" id="KW-0206">Cytoskeleton</keyword>
<comment type="similarity">
    <text evidence="2">Belongs to the RIB43A family.</text>
</comment>
<dbReference type="AlphaFoldDB" id="A0A3Q7Q5U9"/>
<dbReference type="InterPro" id="IPR008805">
    <property type="entry name" value="RIB43A"/>
</dbReference>
<evidence type="ECO:0000313" key="12">
    <source>
        <dbReference type="RefSeq" id="XP_025737492.1"/>
    </source>
</evidence>
<evidence type="ECO:0000256" key="9">
    <source>
        <dbReference type="ARBA" id="ARBA00046435"/>
    </source>
</evidence>
<evidence type="ECO:0000256" key="1">
    <source>
        <dbReference type="ARBA" id="ARBA00004611"/>
    </source>
</evidence>
<comment type="subunit">
    <text evidence="9">Microtubule inner protein component of sperm flagellar doublet microtubules.</text>
</comment>
<dbReference type="RefSeq" id="XP_025737492.1">
    <property type="nucleotide sequence ID" value="XM_025881707.1"/>
</dbReference>
<comment type="subcellular location">
    <subcellularLocation>
        <location evidence="1">Cytoplasm</location>
        <location evidence="1">Cytoskeleton</location>
        <location evidence="1">Flagellum axoneme</location>
    </subcellularLocation>
</comment>
<proteinExistence type="inferred from homology"/>
<gene>
    <name evidence="12" type="primary">LOC112831423</name>
</gene>
<evidence type="ECO:0000256" key="10">
    <source>
        <dbReference type="SAM" id="Coils"/>
    </source>
</evidence>
<keyword evidence="8" id="KW-0966">Cell projection</keyword>
<dbReference type="Pfam" id="PF05914">
    <property type="entry name" value="RIB43A"/>
    <property type="match status" value="1"/>
</dbReference>
<keyword evidence="11" id="KW-1185">Reference proteome</keyword>
<reference evidence="12" key="2">
    <citation type="submission" date="2025-08" db="UniProtKB">
        <authorList>
            <consortium name="RefSeq"/>
        </authorList>
    </citation>
    <scope>IDENTIFICATION</scope>
    <source>
        <tissue evidence="12">Blood</tissue>
    </source>
</reference>
<feature type="coiled-coil region" evidence="10">
    <location>
        <begin position="232"/>
        <end position="260"/>
    </location>
</feature>
<dbReference type="Proteomes" id="UP000286641">
    <property type="component" value="Unplaced"/>
</dbReference>
<keyword evidence="5 10" id="KW-0175">Coiled coil</keyword>
<evidence type="ECO:0000256" key="2">
    <source>
        <dbReference type="ARBA" id="ARBA00006875"/>
    </source>
</evidence>
<evidence type="ECO:0000256" key="6">
    <source>
        <dbReference type="ARBA" id="ARBA00023069"/>
    </source>
</evidence>
<sequence>MPENPPRISSQLPVMALAQPRDLEQYLALGKRRHNELCRQKRIFNARNRILGGDPEAWDVQVHDQKIKEATEKARHETFAAEMRQNDKITCILEGRERQDKRSLCKAINDFQQHFQRPETRREFDLSDPLALRKDLPARQSDNDIRNTVSGMQRFMGEDLNFCERKKFQEEQNREWSLQQQREWEKARAHQRCAEDLYLKTRLQFDERAKHLQNLESATRKAVCTAVKEFNRSQATESLERKIREKKQEQEDNLAEISNLLRGDLLSENPHQAASSFGPHRVVPDRWKGMTQEQLEQIRLVQKQQVQEKLRLQEEERQRDMDWDRRSIQTARAALLRERWQQRQQRDLRRALDCSNLSLAKEQRAQKKYMEEVCTNQPTEDYFTQFNTQSR</sequence>
<dbReference type="PANTHER" id="PTHR14517:SF10">
    <property type="entry name" value="RIB43A-LIKE WITH COILED-COILS PROTEIN 2"/>
    <property type="match status" value="1"/>
</dbReference>
<evidence type="ECO:0000256" key="3">
    <source>
        <dbReference type="ARBA" id="ARBA00022490"/>
    </source>
</evidence>
<dbReference type="InParanoid" id="A0A3Q7Q5U9"/>
<keyword evidence="6" id="KW-0969">Cilium</keyword>
<accession>A0A3Q7Q5U9</accession>
<organism evidence="11 12">
    <name type="scientific">Callorhinus ursinus</name>
    <name type="common">Northern fur seal</name>
    <dbReference type="NCBI Taxonomy" id="34884"/>
    <lineage>
        <taxon>Eukaryota</taxon>
        <taxon>Metazoa</taxon>
        <taxon>Chordata</taxon>
        <taxon>Craniata</taxon>
        <taxon>Vertebrata</taxon>
        <taxon>Euteleostomi</taxon>
        <taxon>Mammalia</taxon>
        <taxon>Eutheria</taxon>
        <taxon>Laurasiatheria</taxon>
        <taxon>Carnivora</taxon>
        <taxon>Caniformia</taxon>
        <taxon>Pinnipedia</taxon>
        <taxon>Otariidae</taxon>
        <taxon>Callorhinus</taxon>
    </lineage>
</organism>
<reference key="1">
    <citation type="submission" date="2019-01" db="UniProtKB">
        <authorList>
            <consortium name="RefSeq"/>
        </authorList>
    </citation>
    <scope>IDENTIFICATION</scope>
</reference>
<evidence type="ECO:0000256" key="5">
    <source>
        <dbReference type="ARBA" id="ARBA00023054"/>
    </source>
</evidence>